<evidence type="ECO:0000259" key="8">
    <source>
        <dbReference type="Pfam" id="PF21282"/>
    </source>
</evidence>
<dbReference type="Pfam" id="PF21282">
    <property type="entry name" value="APC1_3rd"/>
    <property type="match status" value="1"/>
</dbReference>
<dbReference type="GO" id="GO:0070979">
    <property type="term" value="P:protein K11-linked ubiquitination"/>
    <property type="evidence" value="ECO:0007669"/>
    <property type="project" value="TreeGrafter"/>
</dbReference>
<dbReference type="EMBL" id="KZ819283">
    <property type="protein sequence ID" value="PWO01210.1"/>
    <property type="molecule type" value="Genomic_DNA"/>
</dbReference>
<dbReference type="Gene3D" id="1.25.10.10">
    <property type="entry name" value="Leucine-rich Repeat Variant"/>
    <property type="match status" value="2"/>
</dbReference>
<evidence type="ECO:0000259" key="7">
    <source>
        <dbReference type="Pfam" id="PF12859"/>
    </source>
</evidence>
<dbReference type="STRING" id="58919.A0A316ZI76"/>
<gene>
    <name evidence="9" type="ORF">FA09DRAFT_324092</name>
</gene>
<dbReference type="RefSeq" id="XP_025601488.1">
    <property type="nucleotide sequence ID" value="XM_025741117.1"/>
</dbReference>
<dbReference type="InterPro" id="IPR011989">
    <property type="entry name" value="ARM-like"/>
</dbReference>
<accession>A0A316ZI76</accession>
<organism evidence="9 10">
    <name type="scientific">Tilletiopsis washingtonensis</name>
    <dbReference type="NCBI Taxonomy" id="58919"/>
    <lineage>
        <taxon>Eukaryota</taxon>
        <taxon>Fungi</taxon>
        <taxon>Dikarya</taxon>
        <taxon>Basidiomycota</taxon>
        <taxon>Ustilaginomycotina</taxon>
        <taxon>Exobasidiomycetes</taxon>
        <taxon>Entylomatales</taxon>
        <taxon>Entylomatales incertae sedis</taxon>
        <taxon>Tilletiopsis</taxon>
    </lineage>
</organism>
<dbReference type="InterPro" id="IPR048971">
    <property type="entry name" value="Apc1_3rd"/>
</dbReference>
<dbReference type="GO" id="GO:0051301">
    <property type="term" value="P:cell division"/>
    <property type="evidence" value="ECO:0007669"/>
    <property type="project" value="UniProtKB-KW"/>
</dbReference>
<keyword evidence="3" id="KW-0677">Repeat</keyword>
<keyword evidence="4" id="KW-0498">Mitosis</keyword>
<evidence type="ECO:0000256" key="1">
    <source>
        <dbReference type="ARBA" id="ARBA00010547"/>
    </source>
</evidence>
<sequence>MLHVQTRPARSAGQAACEQPFAAAAASAGPGTNAALSALLDELCAAPGSSRESEPLRRLRAHHQPRPRSSAAIREGRPAHAGGRWAGLEQGVETELCWRGNLLVWSRGRHVVRTFTFEEDVAQACWAWIDTARIDGSEPAASAGPSKPTPAHTVLQTRNAISPAQRQLRRTPASAAEEAPQLSRALCVCLRRSLVLHFPATGAQHVVAIGFLAERMFPASVGLVIDRASERDDQTLTERSTNGAVQTPLRGKKRLSDGTEDDDLENASIASRLEAHGMGAEGDGAHPGDAESPLPSLFYLRRCNDEPGAVTRVQRITQAGDDTATVHGPASEFNELDERVVFVADTSRGREAPHPLIVTANHRRKCVRIYAFAHSAKPLQVGASDAAQRLTTVAESGPSQASGPSQLQSQMQTPAPPGIGRGRPPPRKSARKEAERRISGSQPRRYSSGVSMHSIARNGVGNSSQYGDELVDMLDAGHDSMLLSDDVGMRSSRVPSGPAAGTRLRRASHAVGAAGPSTARTPHGQRVASRQSQGGAPTTAARPSRTSMSQPARLSELGTIPGELENEGFSAPLPTLASQREHIFMPGPSASSTYHKKTAHPETHPDSVLFSQAFASMALLEEIDVPELDSLESSMAVSAFFLDSYQSEASLFYVHVPVAQKLLARELFVGGDRNASATLMTREPASARAASELAVRAAVPIACTGDLRADVALIDAASGALYLSIGAPGPLAATIPIALEGPLESVITWSEAEVLVCKRSAAAASQTAVSLDLRPRCALTSALLRTLRGVLPGAAVGALIAQWLARRRQPGSATTDWACLCETLGIARTQEERPLDAGQRLARTRSVQLRRPLGTARTAVKSAMDAGLLGDAENAAVLSVVHAMAQTARLDVLSRVHDFERLAELALGLSRRCGWHSWVDYWLRLAPQFATDQLPAGPQHQSASPERTPPDVVQQLLERMQGRRDETLCDMLALPTIAAGAMTPRFAQLDRIFAAFAEPSPAQLMQQQTFSGRPLTGSLLKCCAVVEAMLTHGLSSAGLALLPPLLALPLREAMRTCQLDPPAAWPRAAYELIDRPDLALQTIDAPLNIPSASLPRAFAADTSMSKTLPAGVSLHPVAGQIFNEDYRLRDVAEMLETRRAVHVLRPKLQDNATEQETKDSLSQTHHAAVERIKATSVGRAMLCMATRVFVPTSKVRLHRLVLDVQLSPPPEGVKYSEPRPDAAELEWPEFHNGVATALELSMQSVSLDSGWIFSHHTGDVSPREAGFLLGIGLLGQLSALGRVHMFRYLRPRSGGLAPVAILLGLGASLIGTGDVATRQLIAMHLPAFQPAGSLDLNLTMIEQATSLMSMGLLFMTSDHAWTAGRLLDQIGAAEVRAAQGNVSQREAYSLSAGLSLGLVMLAKGRRAEMRTTADRATITTLTALMHGPPAPLLHDDDEDDESRPRVDISTTAMPATIALGLIYLRSNRADMASLIQLPASEADLDVVRPDVLLVRVLARGLIMWDAIAPTSAWLDSSLPSFLQGHRPASLGEAAQLAYYNMRAGACFALALKYAGSADPVAQGIVMTELRAFAKEAAVRASTFFAKIRQHALCAGVELLGVSAAMIMAGTGDLELLKFLRIQHGRQDASVGYGAQMATHMALGLLFLGGGRFTLGTSDSAIAALVIALFPRFPGTAQDNRAHLQAFRHLWVLAVEPRVLVAQDVSTESLAILPLRIVTREGKEIDARAPTLLPTHDTIKSLATDSARYWPTALDVTGNASHARALLGSQTVFVKRRAGQLSYADDPHGRHALSTRATGLEALLADAWSTVMDDESLDELVDSFSSSREHAIFLERICAAPWHNEAPATRAARGFCLNALMTDLTLDQSGTLSTRLALAFDARQPAARLAFVRDMPLLSAVYGDFTRLFGERAPLLQRTFVDEAFASASSDITDALLSGAQTPLALALQAYARDGSMPGSEALQLALLLAAAEMPSHAELAALRHLATEARANTSAEACAAAVRSCVSSLREARRTSPDKPIHRTVHVEPVWSPLALDQIIAAWHL</sequence>
<feature type="compositionally biased region" description="Polar residues" evidence="6">
    <location>
        <begin position="391"/>
        <end position="413"/>
    </location>
</feature>
<evidence type="ECO:0000256" key="3">
    <source>
        <dbReference type="ARBA" id="ARBA00022737"/>
    </source>
</evidence>
<dbReference type="GO" id="GO:0031145">
    <property type="term" value="P:anaphase-promoting complex-dependent catabolic process"/>
    <property type="evidence" value="ECO:0007669"/>
    <property type="project" value="TreeGrafter"/>
</dbReference>
<dbReference type="Proteomes" id="UP000245946">
    <property type="component" value="Unassembled WGS sequence"/>
</dbReference>
<proteinExistence type="inferred from homology"/>
<dbReference type="GO" id="GO:0005680">
    <property type="term" value="C:anaphase-promoting complex"/>
    <property type="evidence" value="ECO:0007669"/>
    <property type="project" value="InterPro"/>
</dbReference>
<dbReference type="InterPro" id="IPR049255">
    <property type="entry name" value="Apc1_N"/>
</dbReference>
<dbReference type="GeneID" id="37268661"/>
<feature type="region of interest" description="Disordered" evidence="6">
    <location>
        <begin position="391"/>
        <end position="465"/>
    </location>
</feature>
<dbReference type="OrthoDB" id="26401at2759"/>
<evidence type="ECO:0000313" key="9">
    <source>
        <dbReference type="EMBL" id="PWO01210.1"/>
    </source>
</evidence>
<reference evidence="9 10" key="1">
    <citation type="journal article" date="2018" name="Mol. Biol. Evol.">
        <title>Broad Genomic Sampling Reveals a Smut Pathogenic Ancestry of the Fungal Clade Ustilaginomycotina.</title>
        <authorList>
            <person name="Kijpornyongpan T."/>
            <person name="Mondo S.J."/>
            <person name="Barry K."/>
            <person name="Sandor L."/>
            <person name="Lee J."/>
            <person name="Lipzen A."/>
            <person name="Pangilinan J."/>
            <person name="LaButti K."/>
            <person name="Hainaut M."/>
            <person name="Henrissat B."/>
            <person name="Grigoriev I.V."/>
            <person name="Spatafora J.W."/>
            <person name="Aime M.C."/>
        </authorList>
    </citation>
    <scope>NUCLEOTIDE SEQUENCE [LARGE SCALE GENOMIC DNA]</scope>
    <source>
        <strain evidence="9 10">MCA 4186</strain>
    </source>
</reference>
<feature type="region of interest" description="Disordered" evidence="6">
    <location>
        <begin position="48"/>
        <end position="80"/>
    </location>
</feature>
<evidence type="ECO:0000256" key="2">
    <source>
        <dbReference type="ARBA" id="ARBA00022618"/>
    </source>
</evidence>
<feature type="domain" description="Anaphase-promoting complex subunit 1 beta-sandwich" evidence="8">
    <location>
        <begin position="1697"/>
        <end position="1776"/>
    </location>
</feature>
<comment type="similarity">
    <text evidence="1">Belongs to the APC1 family.</text>
</comment>
<evidence type="ECO:0000256" key="5">
    <source>
        <dbReference type="ARBA" id="ARBA00023306"/>
    </source>
</evidence>
<protein>
    <submittedName>
        <fullName evidence="9">Uncharacterized protein</fullName>
    </submittedName>
</protein>
<dbReference type="PANTHER" id="PTHR12827">
    <property type="entry name" value="MEIOTIC CHECKPOINT REGULATOR TSG24 FAMILY MEMBER"/>
    <property type="match status" value="1"/>
</dbReference>
<name>A0A316ZI76_9BASI</name>
<dbReference type="InterPro" id="IPR024990">
    <property type="entry name" value="Apc1"/>
</dbReference>
<keyword evidence="10" id="KW-1185">Reference proteome</keyword>
<dbReference type="Pfam" id="PF12859">
    <property type="entry name" value="ANAPC1"/>
    <property type="match status" value="1"/>
</dbReference>
<dbReference type="PANTHER" id="PTHR12827:SF3">
    <property type="entry name" value="ANAPHASE-PROMOTING COMPLEX SUBUNIT 1"/>
    <property type="match status" value="1"/>
</dbReference>
<feature type="domain" description="Anaphase-promoting complex subunit 1 N-terminal" evidence="7">
    <location>
        <begin position="89"/>
        <end position="536"/>
    </location>
</feature>
<feature type="region of interest" description="Disordered" evidence="6">
    <location>
        <begin position="488"/>
        <end position="552"/>
    </location>
</feature>
<dbReference type="GO" id="GO:0060090">
    <property type="term" value="F:molecular adaptor activity"/>
    <property type="evidence" value="ECO:0007669"/>
    <property type="project" value="TreeGrafter"/>
</dbReference>
<keyword evidence="2" id="KW-0132">Cell division</keyword>
<evidence type="ECO:0000256" key="6">
    <source>
        <dbReference type="SAM" id="MobiDB-lite"/>
    </source>
</evidence>
<keyword evidence="5" id="KW-0131">Cell cycle</keyword>
<feature type="region of interest" description="Disordered" evidence="6">
    <location>
        <begin position="232"/>
        <end position="264"/>
    </location>
</feature>
<feature type="compositionally biased region" description="Polar residues" evidence="6">
    <location>
        <begin position="439"/>
        <end position="451"/>
    </location>
</feature>
<evidence type="ECO:0000313" key="10">
    <source>
        <dbReference type="Proteomes" id="UP000245946"/>
    </source>
</evidence>
<dbReference type="GO" id="GO:0007091">
    <property type="term" value="P:metaphase/anaphase transition of mitotic cell cycle"/>
    <property type="evidence" value="ECO:0007669"/>
    <property type="project" value="TreeGrafter"/>
</dbReference>
<evidence type="ECO:0000256" key="4">
    <source>
        <dbReference type="ARBA" id="ARBA00022776"/>
    </source>
</evidence>